<evidence type="ECO:0000313" key="2">
    <source>
        <dbReference type="EMBL" id="OTF91019.1"/>
    </source>
</evidence>
<gene>
    <name evidence="2" type="ORF">HannXRQ_Chr16g0506071</name>
    <name evidence="1" type="ORF">HanXRQr2_Chr16g0731641</name>
</gene>
<dbReference type="InParanoid" id="A0A251RXI8"/>
<sequence>MMAPTPPVRCCSFTRSVHNERPRTWLPNMVSVGLHVQHYLNGVFYSSVSLKGVVQW</sequence>
<name>A0A251RXI8_HELAN</name>
<reference evidence="1 3" key="1">
    <citation type="journal article" date="2017" name="Nature">
        <title>The sunflower genome provides insights into oil metabolism, flowering and Asterid evolution.</title>
        <authorList>
            <person name="Badouin H."/>
            <person name="Gouzy J."/>
            <person name="Grassa C.J."/>
            <person name="Murat F."/>
            <person name="Staton S.E."/>
            <person name="Cottret L."/>
            <person name="Lelandais-Briere C."/>
            <person name="Owens G.L."/>
            <person name="Carrere S."/>
            <person name="Mayjonade B."/>
            <person name="Legrand L."/>
            <person name="Gill N."/>
            <person name="Kane N.C."/>
            <person name="Bowers J.E."/>
            <person name="Hubner S."/>
            <person name="Bellec A."/>
            <person name="Berard A."/>
            <person name="Berges H."/>
            <person name="Blanchet N."/>
            <person name="Boniface M.C."/>
            <person name="Brunel D."/>
            <person name="Catrice O."/>
            <person name="Chaidir N."/>
            <person name="Claudel C."/>
            <person name="Donnadieu C."/>
            <person name="Faraut T."/>
            <person name="Fievet G."/>
            <person name="Helmstetter N."/>
            <person name="King M."/>
            <person name="Knapp S.J."/>
            <person name="Lai Z."/>
            <person name="Le Paslier M.C."/>
            <person name="Lippi Y."/>
            <person name="Lorenzon L."/>
            <person name="Mandel J.R."/>
            <person name="Marage G."/>
            <person name="Marchand G."/>
            <person name="Marquand E."/>
            <person name="Bret-Mestries E."/>
            <person name="Morien E."/>
            <person name="Nambeesan S."/>
            <person name="Nguyen T."/>
            <person name="Pegot-Espagnet P."/>
            <person name="Pouilly N."/>
            <person name="Raftis F."/>
            <person name="Sallet E."/>
            <person name="Schiex T."/>
            <person name="Thomas J."/>
            <person name="Vandecasteele C."/>
            <person name="Vares D."/>
            <person name="Vear F."/>
            <person name="Vautrin S."/>
            <person name="Crespi M."/>
            <person name="Mangin B."/>
            <person name="Burke J.M."/>
            <person name="Salse J."/>
            <person name="Munos S."/>
            <person name="Vincourt P."/>
            <person name="Rieseberg L.H."/>
            <person name="Langlade N.B."/>
        </authorList>
    </citation>
    <scope>NUCLEOTIDE SEQUENCE [LARGE SCALE GENOMIC DNA]</scope>
    <source>
        <strain evidence="3">cv. SF193</strain>
        <tissue evidence="1">Leaves</tissue>
    </source>
</reference>
<dbReference type="Proteomes" id="UP000215914">
    <property type="component" value="Chromosome 16"/>
</dbReference>
<reference evidence="1" key="3">
    <citation type="submission" date="2020-06" db="EMBL/GenBank/DDBJ databases">
        <title>Helianthus annuus Genome sequencing and assembly Release 2.</title>
        <authorList>
            <person name="Gouzy J."/>
            <person name="Langlade N."/>
            <person name="Munos S."/>
        </authorList>
    </citation>
    <scope>NUCLEOTIDE SEQUENCE</scope>
    <source>
        <tissue evidence="1">Leaves</tissue>
    </source>
</reference>
<dbReference type="Gramene" id="mRNA:HanXRQr2_Chr16g0731641">
    <property type="protein sequence ID" value="CDS:HanXRQr2_Chr16g0731641.1"/>
    <property type="gene ID" value="HanXRQr2_Chr16g0731641"/>
</dbReference>
<reference evidence="2" key="2">
    <citation type="submission" date="2017-02" db="EMBL/GenBank/DDBJ databases">
        <title>Sunflower complete genome.</title>
        <authorList>
            <person name="Langlade N."/>
            <person name="Munos S."/>
        </authorList>
    </citation>
    <scope>NUCLEOTIDE SEQUENCE [LARGE SCALE GENOMIC DNA]</scope>
    <source>
        <tissue evidence="2">Leaves</tissue>
    </source>
</reference>
<proteinExistence type="predicted"/>
<dbReference type="AlphaFoldDB" id="A0A251RXI8"/>
<dbReference type="EMBL" id="CM007905">
    <property type="protein sequence ID" value="OTF91019.1"/>
    <property type="molecule type" value="Genomic_DNA"/>
</dbReference>
<organism evidence="2 3">
    <name type="scientific">Helianthus annuus</name>
    <name type="common">Common sunflower</name>
    <dbReference type="NCBI Taxonomy" id="4232"/>
    <lineage>
        <taxon>Eukaryota</taxon>
        <taxon>Viridiplantae</taxon>
        <taxon>Streptophyta</taxon>
        <taxon>Embryophyta</taxon>
        <taxon>Tracheophyta</taxon>
        <taxon>Spermatophyta</taxon>
        <taxon>Magnoliopsida</taxon>
        <taxon>eudicotyledons</taxon>
        <taxon>Gunneridae</taxon>
        <taxon>Pentapetalae</taxon>
        <taxon>asterids</taxon>
        <taxon>campanulids</taxon>
        <taxon>Asterales</taxon>
        <taxon>Asteraceae</taxon>
        <taxon>Asteroideae</taxon>
        <taxon>Heliantheae alliance</taxon>
        <taxon>Heliantheae</taxon>
        <taxon>Helianthus</taxon>
    </lineage>
</organism>
<evidence type="ECO:0000313" key="3">
    <source>
        <dbReference type="Proteomes" id="UP000215914"/>
    </source>
</evidence>
<accession>A0A251RXI8</accession>
<dbReference type="EMBL" id="MNCJ02000331">
    <property type="protein sequence ID" value="KAF5758649.1"/>
    <property type="molecule type" value="Genomic_DNA"/>
</dbReference>
<keyword evidence="3" id="KW-1185">Reference proteome</keyword>
<evidence type="ECO:0000313" key="1">
    <source>
        <dbReference type="EMBL" id="KAF5758649.1"/>
    </source>
</evidence>
<protein>
    <submittedName>
        <fullName evidence="2">Uncharacterized protein</fullName>
    </submittedName>
</protein>